<keyword evidence="10 11" id="KW-0961">Cell wall biogenesis/degradation</keyword>
<protein>
    <recommendedName>
        <fullName evidence="10">Probable lipid II flippase MurJ</fullName>
    </recommendedName>
</protein>
<dbReference type="PANTHER" id="PTHR47019:SF1">
    <property type="entry name" value="LIPID II FLIPPASE MURJ"/>
    <property type="match status" value="1"/>
</dbReference>
<dbReference type="GO" id="GO:0009252">
    <property type="term" value="P:peptidoglycan biosynthetic process"/>
    <property type="evidence" value="ECO:0007669"/>
    <property type="project" value="UniProtKB-UniRule"/>
</dbReference>
<feature type="transmembrane region" description="Helical" evidence="10">
    <location>
        <begin position="456"/>
        <end position="479"/>
    </location>
</feature>
<comment type="similarity">
    <text evidence="9 10 11">Belongs to the MurJ/MviN family.</text>
</comment>
<evidence type="ECO:0000256" key="10">
    <source>
        <dbReference type="HAMAP-Rule" id="MF_02078"/>
    </source>
</evidence>
<evidence type="ECO:0000256" key="9">
    <source>
        <dbReference type="ARBA" id="ARBA00061532"/>
    </source>
</evidence>
<feature type="transmembrane region" description="Helical" evidence="10">
    <location>
        <begin position="233"/>
        <end position="257"/>
    </location>
</feature>
<dbReference type="InterPro" id="IPR051050">
    <property type="entry name" value="Lipid_II_flippase_MurJ/MviN"/>
</dbReference>
<dbReference type="GO" id="GO:0005886">
    <property type="term" value="C:plasma membrane"/>
    <property type="evidence" value="ECO:0007669"/>
    <property type="project" value="UniProtKB-SubCell"/>
</dbReference>
<dbReference type="GO" id="GO:0008360">
    <property type="term" value="P:regulation of cell shape"/>
    <property type="evidence" value="ECO:0007669"/>
    <property type="project" value="UniProtKB-UniRule"/>
</dbReference>
<keyword evidence="4 10" id="KW-0133">Cell shape</keyword>
<dbReference type="GO" id="GO:0015648">
    <property type="term" value="F:lipid-linked peptidoglycan transporter activity"/>
    <property type="evidence" value="ECO:0007669"/>
    <property type="project" value="UniProtKB-UniRule"/>
</dbReference>
<keyword evidence="10 11" id="KW-0813">Transport</keyword>
<dbReference type="CDD" id="cd13123">
    <property type="entry name" value="MATE_MurJ_like"/>
    <property type="match status" value="1"/>
</dbReference>
<accession>A0A1I7NTU0</accession>
<dbReference type="PRINTS" id="PR01806">
    <property type="entry name" value="VIRFACTRMVIN"/>
</dbReference>
<keyword evidence="13" id="KW-1185">Reference proteome</keyword>
<evidence type="ECO:0000256" key="11">
    <source>
        <dbReference type="PIRNR" id="PIRNR002869"/>
    </source>
</evidence>
<feature type="transmembrane region" description="Helical" evidence="10">
    <location>
        <begin position="163"/>
        <end position="183"/>
    </location>
</feature>
<sequence>MKLYKSFATVGGLTLLSRVFGFMRDILIAATLGSGWVADAFVVAFRFPNLFRRLFGEGAFNSAFVPIFAKKLEGDGKDAARRFAEDAMAGLLFILLIVTFVSEIAMPVLMYGLAPGFDANPEKFDLAVLLTRITMPYLLCMSIVALMSGALNSVGRFAESASVSIVLNGVMMIATLIALWYGYKAGPEAGIIQAWGVFAAGFLQLALLIWGMRRAGMHLSIRRPRLTPDVRKLVRLGIPGVISGGVTQLNIAIGTVIASLQPGAVSHLYYADRIYELPLAIVGIAIGIVLLPDVSRQLRMGNTAGVMDSQNRSLEFALLLTIPAALALVAIPTDITRVLFERGAFGPEDTKVTASVLALFALGLPAFVMIKVFSPAYYAREDTTTPMRYATISLTANTIGSIALFFLLRHLGMMPQLGIAIATTLGGWLNAYLLWSTLRRRGDFIVDARIKRNIPLILFSSVAMVVALLGTSHVLAPYLDRSGGFFVKASFLALEIGVGLGVFAFLVFATGVMSIGQLGRLTRRQN</sequence>
<evidence type="ECO:0000256" key="5">
    <source>
        <dbReference type="ARBA" id="ARBA00022984"/>
    </source>
</evidence>
<evidence type="ECO:0000256" key="4">
    <source>
        <dbReference type="ARBA" id="ARBA00022960"/>
    </source>
</evidence>
<dbReference type="Pfam" id="PF03023">
    <property type="entry name" value="MurJ"/>
    <property type="match status" value="1"/>
</dbReference>
<keyword evidence="6 10" id="KW-1133">Transmembrane helix</keyword>
<dbReference type="OrthoDB" id="9816572at2"/>
<comment type="pathway">
    <text evidence="10">Cell wall biogenesis; peptidoglycan biosynthesis.</text>
</comment>
<evidence type="ECO:0000256" key="7">
    <source>
        <dbReference type="ARBA" id="ARBA00023136"/>
    </source>
</evidence>
<evidence type="ECO:0000313" key="13">
    <source>
        <dbReference type="Proteomes" id="UP000199423"/>
    </source>
</evidence>
<comment type="subcellular location">
    <subcellularLocation>
        <location evidence="10">Cell inner membrane</location>
        <topology evidence="10">Multi-pass membrane protein</topology>
    </subcellularLocation>
    <subcellularLocation>
        <location evidence="1">Cell membrane</location>
        <topology evidence="1">Multi-pass membrane protein</topology>
    </subcellularLocation>
</comment>
<dbReference type="PIRSF" id="PIRSF002869">
    <property type="entry name" value="MviN"/>
    <property type="match status" value="1"/>
</dbReference>
<dbReference type="AlphaFoldDB" id="A0A1I7NTU0"/>
<keyword evidence="10" id="KW-0997">Cell inner membrane</keyword>
<feature type="transmembrane region" description="Helical" evidence="10">
    <location>
        <begin position="26"/>
        <end position="45"/>
    </location>
</feature>
<comment type="function">
    <text evidence="8 10 11">Involved in peptidoglycan biosynthesis. Transports lipid-linked peptidoglycan precursors from the inner to the outer leaflet of the cytoplasmic membrane.</text>
</comment>
<evidence type="ECO:0000313" key="12">
    <source>
        <dbReference type="EMBL" id="SFV38040.1"/>
    </source>
</evidence>
<dbReference type="UniPathway" id="UPA00219"/>
<keyword evidence="7 10" id="KW-0472">Membrane</keyword>
<evidence type="ECO:0000256" key="3">
    <source>
        <dbReference type="ARBA" id="ARBA00022692"/>
    </source>
</evidence>
<feature type="transmembrane region" description="Helical" evidence="10">
    <location>
        <begin position="316"/>
        <end position="340"/>
    </location>
</feature>
<keyword evidence="3 10" id="KW-0812">Transmembrane</keyword>
<dbReference type="GO" id="GO:0071555">
    <property type="term" value="P:cell wall organization"/>
    <property type="evidence" value="ECO:0007669"/>
    <property type="project" value="UniProtKB-UniRule"/>
</dbReference>
<feature type="transmembrane region" description="Helical" evidence="10">
    <location>
        <begin position="277"/>
        <end position="295"/>
    </location>
</feature>
<dbReference type="HAMAP" id="MF_02078">
    <property type="entry name" value="MurJ_MviN"/>
    <property type="match status" value="1"/>
</dbReference>
<evidence type="ECO:0000256" key="6">
    <source>
        <dbReference type="ARBA" id="ARBA00022989"/>
    </source>
</evidence>
<dbReference type="Proteomes" id="UP000199423">
    <property type="component" value="Unassembled WGS sequence"/>
</dbReference>
<evidence type="ECO:0000256" key="2">
    <source>
        <dbReference type="ARBA" id="ARBA00022475"/>
    </source>
</evidence>
<dbReference type="RefSeq" id="WP_092868929.1">
    <property type="nucleotide sequence ID" value="NZ_FPCH01000003.1"/>
</dbReference>
<organism evidence="12 13">
    <name type="scientific">Hyphomicrobium facile</name>
    <dbReference type="NCBI Taxonomy" id="51670"/>
    <lineage>
        <taxon>Bacteria</taxon>
        <taxon>Pseudomonadati</taxon>
        <taxon>Pseudomonadota</taxon>
        <taxon>Alphaproteobacteria</taxon>
        <taxon>Hyphomicrobiales</taxon>
        <taxon>Hyphomicrobiaceae</taxon>
        <taxon>Hyphomicrobium</taxon>
    </lineage>
</organism>
<dbReference type="NCBIfam" id="TIGR01695">
    <property type="entry name" value="murJ_mviN"/>
    <property type="match status" value="1"/>
</dbReference>
<feature type="transmembrane region" description="Helical" evidence="10">
    <location>
        <begin position="133"/>
        <end position="151"/>
    </location>
</feature>
<keyword evidence="5 10" id="KW-0573">Peptidoglycan synthesis</keyword>
<gene>
    <name evidence="10" type="primary">murJ</name>
    <name evidence="12" type="ORF">SAMN04488557_3468</name>
</gene>
<feature type="transmembrane region" description="Helical" evidence="10">
    <location>
        <begin position="189"/>
        <end position="212"/>
    </location>
</feature>
<reference evidence="13" key="1">
    <citation type="submission" date="2016-10" db="EMBL/GenBank/DDBJ databases">
        <authorList>
            <person name="Varghese N."/>
            <person name="Submissions S."/>
        </authorList>
    </citation>
    <scope>NUCLEOTIDE SEQUENCE [LARGE SCALE GENOMIC DNA]</scope>
    <source>
        <strain evidence="13">DSM 1565</strain>
    </source>
</reference>
<dbReference type="InterPro" id="IPR004268">
    <property type="entry name" value="MurJ"/>
</dbReference>
<name>A0A1I7NTU0_9HYPH</name>
<feature type="transmembrane region" description="Helical" evidence="10">
    <location>
        <begin position="389"/>
        <end position="408"/>
    </location>
</feature>
<dbReference type="PANTHER" id="PTHR47019">
    <property type="entry name" value="LIPID II FLIPPASE MURJ"/>
    <property type="match status" value="1"/>
</dbReference>
<dbReference type="EMBL" id="FPCH01000003">
    <property type="protein sequence ID" value="SFV38040.1"/>
    <property type="molecule type" value="Genomic_DNA"/>
</dbReference>
<evidence type="ECO:0000256" key="1">
    <source>
        <dbReference type="ARBA" id="ARBA00004651"/>
    </source>
</evidence>
<feature type="transmembrane region" description="Helical" evidence="10">
    <location>
        <begin position="352"/>
        <end position="377"/>
    </location>
</feature>
<proteinExistence type="inferred from homology"/>
<evidence type="ECO:0000256" key="8">
    <source>
        <dbReference type="ARBA" id="ARBA00060041"/>
    </source>
</evidence>
<feature type="transmembrane region" description="Helical" evidence="10">
    <location>
        <begin position="414"/>
        <end position="435"/>
    </location>
</feature>
<dbReference type="STRING" id="51670.SAMN04488557_3468"/>
<dbReference type="GO" id="GO:0034204">
    <property type="term" value="P:lipid translocation"/>
    <property type="evidence" value="ECO:0007669"/>
    <property type="project" value="TreeGrafter"/>
</dbReference>
<feature type="transmembrane region" description="Helical" evidence="10">
    <location>
        <begin position="491"/>
        <end position="515"/>
    </location>
</feature>
<feature type="transmembrane region" description="Helical" evidence="10">
    <location>
        <begin position="91"/>
        <end position="113"/>
    </location>
</feature>
<keyword evidence="2 10" id="KW-1003">Cell membrane</keyword>